<organism evidence="1 2">
    <name type="scientific">Pontiella sulfatireligans</name>
    <dbReference type="NCBI Taxonomy" id="2750658"/>
    <lineage>
        <taxon>Bacteria</taxon>
        <taxon>Pseudomonadati</taxon>
        <taxon>Kiritimatiellota</taxon>
        <taxon>Kiritimatiellia</taxon>
        <taxon>Kiritimatiellales</taxon>
        <taxon>Pontiellaceae</taxon>
        <taxon>Pontiella</taxon>
    </lineage>
</organism>
<protein>
    <submittedName>
        <fullName evidence="1">Uncharacterized protein</fullName>
    </submittedName>
</protein>
<dbReference type="AlphaFoldDB" id="A0A6C2UL11"/>
<dbReference type="Proteomes" id="UP000346198">
    <property type="component" value="Unassembled WGS sequence"/>
</dbReference>
<evidence type="ECO:0000313" key="2">
    <source>
        <dbReference type="Proteomes" id="UP000346198"/>
    </source>
</evidence>
<reference evidence="1 2" key="1">
    <citation type="submission" date="2019-04" db="EMBL/GenBank/DDBJ databases">
        <authorList>
            <person name="Van Vliet M D."/>
        </authorList>
    </citation>
    <scope>NUCLEOTIDE SEQUENCE [LARGE SCALE GENOMIC DNA]</scope>
    <source>
        <strain evidence="1 2">F21</strain>
    </source>
</reference>
<dbReference type="InterPro" id="IPR003489">
    <property type="entry name" value="RHF/RaiA"/>
</dbReference>
<evidence type="ECO:0000313" key="1">
    <source>
        <dbReference type="EMBL" id="VGO19876.1"/>
    </source>
</evidence>
<accession>A0A6C2UL11</accession>
<dbReference type="RefSeq" id="WP_136061344.1">
    <property type="nucleotide sequence ID" value="NZ_CAAHFH010000001.1"/>
</dbReference>
<dbReference type="Pfam" id="PF02482">
    <property type="entry name" value="Ribosomal_S30AE"/>
    <property type="match status" value="1"/>
</dbReference>
<gene>
    <name evidence="1" type="ORF">SCARR_01936</name>
</gene>
<name>A0A6C2UL11_9BACT</name>
<proteinExistence type="predicted"/>
<dbReference type="SUPFAM" id="SSF69754">
    <property type="entry name" value="Ribosome binding protein Y (YfiA homologue)"/>
    <property type="match status" value="1"/>
</dbReference>
<sequence length="138" mass="16012">MNTSTQIKPASSYFNGQGFDPFIPVEVQFRHMRESKRVQWLVDQMMERFDKYPLYGTKASVVVDETHHREKTGVFQVKVKLSVPGERLYVAHSQERTGMHDGVFNALADVFDSIEKQLVKRHGLRARRRVQKAYENAA</sequence>
<dbReference type="InterPro" id="IPR036567">
    <property type="entry name" value="RHF-like"/>
</dbReference>
<dbReference type="Gene3D" id="3.30.160.100">
    <property type="entry name" value="Ribosome hibernation promotion factor-like"/>
    <property type="match status" value="1"/>
</dbReference>
<keyword evidence="2" id="KW-1185">Reference proteome</keyword>
<dbReference type="EMBL" id="CAAHFH010000001">
    <property type="protein sequence ID" value="VGO19876.1"/>
    <property type="molecule type" value="Genomic_DNA"/>
</dbReference>